<comment type="caution">
    <text evidence="1">The sequence shown here is derived from an EMBL/GenBank/DDBJ whole genome shotgun (WGS) entry which is preliminary data.</text>
</comment>
<proteinExistence type="predicted"/>
<dbReference type="RefSeq" id="WP_345696793.1">
    <property type="nucleotide sequence ID" value="NZ_BAABIS010000001.1"/>
</dbReference>
<evidence type="ECO:0000313" key="1">
    <source>
        <dbReference type="EMBL" id="GAA4846519.1"/>
    </source>
</evidence>
<accession>A0ABP9DHH2</accession>
<dbReference type="EMBL" id="BAABIS010000001">
    <property type="protein sequence ID" value="GAA4846519.1"/>
    <property type="molecule type" value="Genomic_DNA"/>
</dbReference>
<sequence>MDAVRVSALRESLTGTGWLERTGSFAGALRSEVSRRASSGLLLVGTPRYEPWHLAAHLDDEAALCGMPALAPTLVRHTVPAGSPAHLAVGLRRLEAARRGATVLLVAPESAGAPLLERVQDARRGGATVLAVDTGDRELAALAHERLSVPDAEPEPFELVQHLVSAAAGTAGRPRSRFARLLDRLTGTPALRW</sequence>
<dbReference type="Proteomes" id="UP001501752">
    <property type="component" value="Unassembled WGS sequence"/>
</dbReference>
<keyword evidence="2" id="KW-1185">Reference proteome</keyword>
<organism evidence="1 2">
    <name type="scientific">Kitasatospora terrestris</name>
    <dbReference type="NCBI Taxonomy" id="258051"/>
    <lineage>
        <taxon>Bacteria</taxon>
        <taxon>Bacillati</taxon>
        <taxon>Actinomycetota</taxon>
        <taxon>Actinomycetes</taxon>
        <taxon>Kitasatosporales</taxon>
        <taxon>Streptomycetaceae</taxon>
        <taxon>Kitasatospora</taxon>
    </lineage>
</organism>
<reference evidence="2" key="1">
    <citation type="journal article" date="2019" name="Int. J. Syst. Evol. Microbiol.">
        <title>The Global Catalogue of Microorganisms (GCM) 10K type strain sequencing project: providing services to taxonomists for standard genome sequencing and annotation.</title>
        <authorList>
            <consortium name="The Broad Institute Genomics Platform"/>
            <consortium name="The Broad Institute Genome Sequencing Center for Infectious Disease"/>
            <person name="Wu L."/>
            <person name="Ma J."/>
        </authorList>
    </citation>
    <scope>NUCLEOTIDE SEQUENCE [LARGE SCALE GENOMIC DNA]</scope>
    <source>
        <strain evidence="2">JCM 13006</strain>
    </source>
</reference>
<evidence type="ECO:0000313" key="2">
    <source>
        <dbReference type="Proteomes" id="UP001501752"/>
    </source>
</evidence>
<name>A0ABP9DHH2_9ACTN</name>
<gene>
    <name evidence="1" type="ORF">GCM10023235_24000</name>
</gene>
<protein>
    <submittedName>
        <fullName evidence="1">Uncharacterized protein</fullName>
    </submittedName>
</protein>